<dbReference type="EMBL" id="LR798276">
    <property type="protein sequence ID" value="CAB5219661.1"/>
    <property type="molecule type" value="Genomic_DNA"/>
</dbReference>
<accession>A0A6J5L6F7</accession>
<evidence type="ECO:0000313" key="1">
    <source>
        <dbReference type="EMBL" id="CAB4128627.1"/>
    </source>
</evidence>
<sequence>MGNYNEFLYKSGVLYGEYGRLAFSAEPLAANALTYSSVKVTYKVPNGNYVGFRIVRSQDAYPETEQDGQIIYEVLATVAVPSGAPIVDSSTTAAPIVSGRFVYYRAWVLKTPNGDWVPAGDAHTLVPLEKTLTTGTQTVQSIRVGASIVDSVIGVTPELMNTHQRFMSYIPSVFTNTTNSAVDEIDYGYSESVDRTGAVSNTLLSKFLEAFSFTFDEYLTEARLILPSLSGKDTSPDILGLQAEELGVKSDNLPLSKTQKRLVRNAIRHYKLKGTVKGLKDYVESLTGFSTIVTQSRNKMLNHQDGTFDISNWNIGDSVGNWIPGDGVSMSVETAIAPQTGVALSLDDVYTAKVVLPVNGSIYYGTNAPVIKGIPVKGGANYSINCQVRSSTGTGGITTSVVWYDANGAQIGFPSTSTSTGTTTSWARSYKTFQAPLTAVYAGFFITATFAGTYYLDMVEFLERKYAYIESVIGDGTNVTYVGDHEFVVGDVITVNNIASPTVFNLNTQTITAVTDRTFTVASTAVGQYTSGGVAIQTVNTAYYGYSEARSVLVTLLPERTNYAINPSFERDAVSGNNAPGWTISAGATVTRVPLDDGSGYDGPLGARTSNYKLKVVGASSGSTTISQTTSSSVFNNGGWVTFSVYIKANSNYTITDGLAIGNSLGHTYLPLNLTNSWKRVSISHLVAAGSSSVTYTLNLGSFANGIVWVDAAQFELGEGTTDYFDGDMYSAGASWSNGQYTSSSYLYPNLSTKLALLKDTISDFIPMDIPYMVNYYDTAQSKIDFGGIAI</sequence>
<proteinExistence type="predicted"/>
<evidence type="ECO:0000313" key="2">
    <source>
        <dbReference type="EMBL" id="CAB5219661.1"/>
    </source>
</evidence>
<organism evidence="1">
    <name type="scientific">uncultured Caudovirales phage</name>
    <dbReference type="NCBI Taxonomy" id="2100421"/>
    <lineage>
        <taxon>Viruses</taxon>
        <taxon>Duplodnaviria</taxon>
        <taxon>Heunggongvirae</taxon>
        <taxon>Uroviricota</taxon>
        <taxon>Caudoviricetes</taxon>
        <taxon>Peduoviridae</taxon>
        <taxon>Maltschvirus</taxon>
        <taxon>Maltschvirus maltsch</taxon>
    </lineage>
</organism>
<gene>
    <name evidence="1" type="ORF">UFOVP110_53</name>
    <name evidence="2" type="ORF">UFOVP223_111</name>
</gene>
<reference evidence="1" key="1">
    <citation type="submission" date="2020-04" db="EMBL/GenBank/DDBJ databases">
        <authorList>
            <person name="Chiriac C."/>
            <person name="Salcher M."/>
            <person name="Ghai R."/>
            <person name="Kavagutti S V."/>
        </authorList>
    </citation>
    <scope>NUCLEOTIDE SEQUENCE</scope>
</reference>
<dbReference type="EMBL" id="LR796220">
    <property type="protein sequence ID" value="CAB4128627.1"/>
    <property type="molecule type" value="Genomic_DNA"/>
</dbReference>
<name>A0A6J5L6F7_9CAUD</name>
<dbReference type="Gene3D" id="2.60.120.260">
    <property type="entry name" value="Galactose-binding domain-like"/>
    <property type="match status" value="2"/>
</dbReference>
<protein>
    <submittedName>
        <fullName evidence="1">Tail protein I</fullName>
    </submittedName>
</protein>